<evidence type="ECO:0000313" key="3">
    <source>
        <dbReference type="Proteomes" id="UP000647172"/>
    </source>
</evidence>
<dbReference type="AlphaFoldDB" id="A0A919MX59"/>
<comment type="caution">
    <text evidence="2">The sequence shown here is derived from an EMBL/GenBank/DDBJ whole genome shotgun (WGS) entry which is preliminary data.</text>
</comment>
<evidence type="ECO:0000313" key="2">
    <source>
        <dbReference type="EMBL" id="GIE52925.1"/>
    </source>
</evidence>
<gene>
    <name evidence="2" type="ORF">Ani05nite_64590</name>
</gene>
<evidence type="ECO:0000256" key="1">
    <source>
        <dbReference type="SAM" id="Coils"/>
    </source>
</evidence>
<feature type="coiled-coil region" evidence="1">
    <location>
        <begin position="28"/>
        <end position="65"/>
    </location>
</feature>
<dbReference type="EMBL" id="BOMQ01000077">
    <property type="protein sequence ID" value="GIE52925.1"/>
    <property type="molecule type" value="Genomic_DNA"/>
</dbReference>
<dbReference type="Proteomes" id="UP000647172">
    <property type="component" value="Unassembled WGS sequence"/>
</dbReference>
<organism evidence="2 3">
    <name type="scientific">Actinoplanes nipponensis</name>
    <dbReference type="NCBI Taxonomy" id="135950"/>
    <lineage>
        <taxon>Bacteria</taxon>
        <taxon>Bacillati</taxon>
        <taxon>Actinomycetota</taxon>
        <taxon>Actinomycetes</taxon>
        <taxon>Micromonosporales</taxon>
        <taxon>Micromonosporaceae</taxon>
        <taxon>Actinoplanes</taxon>
    </lineage>
</organism>
<keyword evidence="3" id="KW-1185">Reference proteome</keyword>
<accession>A0A919MX59</accession>
<name>A0A919MX59_9ACTN</name>
<keyword evidence="1" id="KW-0175">Coiled coil</keyword>
<sequence length="71" mass="7942">MSHKEKVMAKALYGHVGAAPDRRLLDEVTRLRSRVQALEFEITRLRAENDRLAAAAAEADDLLRLTEPALT</sequence>
<reference evidence="2" key="1">
    <citation type="submission" date="2021-01" db="EMBL/GenBank/DDBJ databases">
        <title>Whole genome shotgun sequence of Actinoplanes nipponensis NBRC 14063.</title>
        <authorList>
            <person name="Komaki H."/>
            <person name="Tamura T."/>
        </authorList>
    </citation>
    <scope>NUCLEOTIDE SEQUENCE</scope>
    <source>
        <strain evidence="2">NBRC 14063</strain>
    </source>
</reference>
<protein>
    <submittedName>
        <fullName evidence="2">Uncharacterized protein</fullName>
    </submittedName>
</protein>
<proteinExistence type="predicted"/>